<dbReference type="EMBL" id="JAIWYP010000010">
    <property type="protein sequence ID" value="KAH3753317.1"/>
    <property type="molecule type" value="Genomic_DNA"/>
</dbReference>
<organism evidence="1 2">
    <name type="scientific">Dreissena polymorpha</name>
    <name type="common">Zebra mussel</name>
    <name type="synonym">Mytilus polymorpha</name>
    <dbReference type="NCBI Taxonomy" id="45954"/>
    <lineage>
        <taxon>Eukaryota</taxon>
        <taxon>Metazoa</taxon>
        <taxon>Spiralia</taxon>
        <taxon>Lophotrochozoa</taxon>
        <taxon>Mollusca</taxon>
        <taxon>Bivalvia</taxon>
        <taxon>Autobranchia</taxon>
        <taxon>Heteroconchia</taxon>
        <taxon>Euheterodonta</taxon>
        <taxon>Imparidentia</taxon>
        <taxon>Neoheterodontei</taxon>
        <taxon>Myida</taxon>
        <taxon>Dreissenoidea</taxon>
        <taxon>Dreissenidae</taxon>
        <taxon>Dreissena</taxon>
    </lineage>
</organism>
<sequence length="204" mass="22628">MFLCDRLMFLCDRLMFLCDRSLFLCGRSLSLRNCSLSLRDCSLNRSINICGKLLRVMLLVQAFARCGSASQKSKFVSVSNAINVKYMEISRRSAMDFISCAALCSDGCWSLKYDENGSGSKTCDRVGSREGSTGGHKLTVRYSKGTVYLYKNACPRCSLFPMVDISRGSDTLLTAVFGEHPESPRLHAIVNGNTHDHRDAVQPP</sequence>
<evidence type="ECO:0000313" key="1">
    <source>
        <dbReference type="EMBL" id="KAH3753317.1"/>
    </source>
</evidence>
<reference evidence="1" key="2">
    <citation type="submission" date="2020-11" db="EMBL/GenBank/DDBJ databases">
        <authorList>
            <person name="McCartney M.A."/>
            <person name="Auch B."/>
            <person name="Kono T."/>
            <person name="Mallez S."/>
            <person name="Becker A."/>
            <person name="Gohl D.M."/>
            <person name="Silverstein K.A.T."/>
            <person name="Koren S."/>
            <person name="Bechman K.B."/>
            <person name="Herman A."/>
            <person name="Abrahante J.E."/>
            <person name="Garbe J."/>
        </authorList>
    </citation>
    <scope>NUCLEOTIDE SEQUENCE</scope>
    <source>
        <strain evidence="1">Duluth1</strain>
        <tissue evidence="1">Whole animal</tissue>
    </source>
</reference>
<name>A0A9D4DP91_DREPO</name>
<proteinExistence type="predicted"/>
<reference evidence="1" key="1">
    <citation type="journal article" date="2019" name="bioRxiv">
        <title>The Genome of the Zebra Mussel, Dreissena polymorpha: A Resource for Invasive Species Research.</title>
        <authorList>
            <person name="McCartney M.A."/>
            <person name="Auch B."/>
            <person name="Kono T."/>
            <person name="Mallez S."/>
            <person name="Zhang Y."/>
            <person name="Obille A."/>
            <person name="Becker A."/>
            <person name="Abrahante J.E."/>
            <person name="Garbe J."/>
            <person name="Badalamenti J.P."/>
            <person name="Herman A."/>
            <person name="Mangelson H."/>
            <person name="Liachko I."/>
            <person name="Sullivan S."/>
            <person name="Sone E.D."/>
            <person name="Koren S."/>
            <person name="Silverstein K.A.T."/>
            <person name="Beckman K.B."/>
            <person name="Gohl D.M."/>
        </authorList>
    </citation>
    <scope>NUCLEOTIDE SEQUENCE</scope>
    <source>
        <strain evidence="1">Duluth1</strain>
        <tissue evidence="1">Whole animal</tissue>
    </source>
</reference>
<gene>
    <name evidence="1" type="ORF">DPMN_187952</name>
</gene>
<keyword evidence="2" id="KW-1185">Reference proteome</keyword>
<dbReference type="AlphaFoldDB" id="A0A9D4DP91"/>
<comment type="caution">
    <text evidence="1">The sequence shown here is derived from an EMBL/GenBank/DDBJ whole genome shotgun (WGS) entry which is preliminary data.</text>
</comment>
<protein>
    <submittedName>
        <fullName evidence="1">Uncharacterized protein</fullName>
    </submittedName>
</protein>
<dbReference type="Proteomes" id="UP000828390">
    <property type="component" value="Unassembled WGS sequence"/>
</dbReference>
<evidence type="ECO:0000313" key="2">
    <source>
        <dbReference type="Proteomes" id="UP000828390"/>
    </source>
</evidence>
<accession>A0A9D4DP91</accession>